<evidence type="ECO:0000313" key="2">
    <source>
        <dbReference type="EMBL" id="SDG41859.1"/>
    </source>
</evidence>
<gene>
    <name evidence="2" type="ORF">SAMN05421825_3300</name>
</gene>
<evidence type="ECO:0000256" key="1">
    <source>
        <dbReference type="SAM" id="Phobius"/>
    </source>
</evidence>
<evidence type="ECO:0000313" key="3">
    <source>
        <dbReference type="Proteomes" id="UP000199203"/>
    </source>
</evidence>
<protein>
    <submittedName>
        <fullName evidence="2">Uncharacterized protein</fullName>
    </submittedName>
</protein>
<name>A0A1G7U495_9FLAO</name>
<sequence>MSKFNNLIVVKLVAIILFVLKMFFGEEIFRKRPDYENN</sequence>
<accession>A0A1G7U495</accession>
<organism evidence="2 3">
    <name type="scientific">Epilithonimonas hungarica</name>
    <dbReference type="NCBI Taxonomy" id="454006"/>
    <lineage>
        <taxon>Bacteria</taxon>
        <taxon>Pseudomonadati</taxon>
        <taxon>Bacteroidota</taxon>
        <taxon>Flavobacteriia</taxon>
        <taxon>Flavobacteriales</taxon>
        <taxon>Weeksellaceae</taxon>
        <taxon>Chryseobacterium group</taxon>
        <taxon>Epilithonimonas</taxon>
    </lineage>
</organism>
<dbReference type="Proteomes" id="UP000199203">
    <property type="component" value="Unassembled WGS sequence"/>
</dbReference>
<dbReference type="AlphaFoldDB" id="A0A1G7U495"/>
<keyword evidence="1" id="KW-0472">Membrane</keyword>
<dbReference type="STRING" id="454006.SAMN05421825_3300"/>
<feature type="transmembrane region" description="Helical" evidence="1">
    <location>
        <begin position="6"/>
        <end position="24"/>
    </location>
</feature>
<keyword evidence="3" id="KW-1185">Reference proteome</keyword>
<keyword evidence="1" id="KW-0812">Transmembrane</keyword>
<reference evidence="3" key="1">
    <citation type="submission" date="2016-10" db="EMBL/GenBank/DDBJ databases">
        <authorList>
            <person name="Varghese N."/>
            <person name="Submissions S."/>
        </authorList>
    </citation>
    <scope>NUCLEOTIDE SEQUENCE [LARGE SCALE GENOMIC DNA]</scope>
    <source>
        <strain evidence="3">DSM 19684</strain>
    </source>
</reference>
<dbReference type="EMBL" id="FNBH01000004">
    <property type="protein sequence ID" value="SDG41859.1"/>
    <property type="molecule type" value="Genomic_DNA"/>
</dbReference>
<keyword evidence="1" id="KW-1133">Transmembrane helix</keyword>
<proteinExistence type="predicted"/>